<dbReference type="Proteomes" id="UP000285405">
    <property type="component" value="Unassembled WGS sequence"/>
</dbReference>
<dbReference type="OrthoDB" id="4772102at2759"/>
<evidence type="ECO:0000313" key="2">
    <source>
        <dbReference type="Proteomes" id="UP000285405"/>
    </source>
</evidence>
<evidence type="ECO:0000313" key="1">
    <source>
        <dbReference type="EMBL" id="RKF81317.1"/>
    </source>
</evidence>
<protein>
    <submittedName>
        <fullName evidence="1">Uncharacterized protein</fullName>
    </submittedName>
</protein>
<organism evidence="1 2">
    <name type="scientific">Golovinomyces cichoracearum</name>
    <dbReference type="NCBI Taxonomy" id="62708"/>
    <lineage>
        <taxon>Eukaryota</taxon>
        <taxon>Fungi</taxon>
        <taxon>Dikarya</taxon>
        <taxon>Ascomycota</taxon>
        <taxon>Pezizomycotina</taxon>
        <taxon>Leotiomycetes</taxon>
        <taxon>Erysiphales</taxon>
        <taxon>Erysiphaceae</taxon>
        <taxon>Golovinomyces</taxon>
    </lineage>
</organism>
<reference evidence="1 2" key="1">
    <citation type="journal article" date="2018" name="BMC Genomics">
        <title>Comparative genome analyses reveal sequence features reflecting distinct modes of host-adaptation between dicot and monocot powdery mildew.</title>
        <authorList>
            <person name="Wu Y."/>
            <person name="Ma X."/>
            <person name="Pan Z."/>
            <person name="Kale S.D."/>
            <person name="Song Y."/>
            <person name="King H."/>
            <person name="Zhang Q."/>
            <person name="Presley C."/>
            <person name="Deng X."/>
            <person name="Wei C.I."/>
            <person name="Xiao S."/>
        </authorList>
    </citation>
    <scope>NUCLEOTIDE SEQUENCE [LARGE SCALE GENOMIC DNA]</scope>
    <source>
        <strain evidence="1">UCSC1</strain>
    </source>
</reference>
<name>A0A420J3D3_9PEZI</name>
<proteinExistence type="predicted"/>
<comment type="caution">
    <text evidence="1">The sequence shown here is derived from an EMBL/GenBank/DDBJ whole genome shotgun (WGS) entry which is preliminary data.</text>
</comment>
<dbReference type="EMBL" id="MCBR01002741">
    <property type="protein sequence ID" value="RKF81317.1"/>
    <property type="molecule type" value="Genomic_DNA"/>
</dbReference>
<accession>A0A420J3D3</accession>
<dbReference type="AlphaFoldDB" id="A0A420J3D3"/>
<sequence length="231" mass="26099">MHENQGLPKKLLSLVDDEADINCPNQVEKYEYSSGHNKEFNSLPSPSPTPPPEIISNDCLTINELAIVPKVSKIALRKGWVEANEDEIPNPLLGAKAGSSTYLDTANIIEGKRNRKKNLVQFLASQIPYKSYHIAFAASKGMVEPIGLYSSKLPKPPGNYKEMLRHEYSSGFMAAQLKEIDKLIEMGAIQFVKRSEIRDQVVEQMDMPLPLLWVIRISWIRTVTYDHLKHL</sequence>
<gene>
    <name evidence="1" type="ORF">GcC1_027024</name>
</gene>